<dbReference type="RefSeq" id="WP_010042837.1">
    <property type="nucleotide sequence ID" value="NZ_CP025958.1"/>
</dbReference>
<dbReference type="EMBL" id="CP025958">
    <property type="protein sequence ID" value="AWM40197.1"/>
    <property type="molecule type" value="Genomic_DNA"/>
</dbReference>
<feature type="chain" id="PRO_5016328492" description="DUF3352 domain-containing protein" evidence="1">
    <location>
        <begin position="27"/>
        <end position="605"/>
    </location>
</feature>
<accession>A0A2Z3H9I1</accession>
<keyword evidence="3" id="KW-1185">Reference proteome</keyword>
<dbReference type="AlphaFoldDB" id="A0A2Z3H9I1"/>
<protein>
    <recommendedName>
        <fullName evidence="4">DUF3352 domain-containing protein</fullName>
    </recommendedName>
</protein>
<dbReference type="Proteomes" id="UP000245802">
    <property type="component" value="Chromosome"/>
</dbReference>
<keyword evidence="1" id="KW-0732">Signal</keyword>
<feature type="signal peptide" evidence="1">
    <location>
        <begin position="1"/>
        <end position="26"/>
    </location>
</feature>
<dbReference type="OrthoDB" id="259990at2"/>
<organism evidence="2 3">
    <name type="scientific">Gemmata obscuriglobus</name>
    <dbReference type="NCBI Taxonomy" id="114"/>
    <lineage>
        <taxon>Bacteria</taxon>
        <taxon>Pseudomonadati</taxon>
        <taxon>Planctomycetota</taxon>
        <taxon>Planctomycetia</taxon>
        <taxon>Gemmatales</taxon>
        <taxon>Gemmataceae</taxon>
        <taxon>Gemmata</taxon>
    </lineage>
</organism>
<dbReference type="KEGG" id="gog:C1280_26460"/>
<reference evidence="2 3" key="1">
    <citation type="submission" date="2018-01" db="EMBL/GenBank/DDBJ databases">
        <title>G. obscuriglobus.</title>
        <authorList>
            <person name="Franke J."/>
            <person name="Blomberg W."/>
            <person name="Selmecki A."/>
        </authorList>
    </citation>
    <scope>NUCLEOTIDE SEQUENCE [LARGE SCALE GENOMIC DNA]</scope>
    <source>
        <strain evidence="2 3">DSM 5831</strain>
    </source>
</reference>
<evidence type="ECO:0000313" key="3">
    <source>
        <dbReference type="Proteomes" id="UP000245802"/>
    </source>
</evidence>
<proteinExistence type="predicted"/>
<evidence type="ECO:0000256" key="1">
    <source>
        <dbReference type="SAM" id="SignalP"/>
    </source>
</evidence>
<evidence type="ECO:0008006" key="4">
    <source>
        <dbReference type="Google" id="ProtNLM"/>
    </source>
</evidence>
<evidence type="ECO:0000313" key="2">
    <source>
        <dbReference type="EMBL" id="AWM40197.1"/>
    </source>
</evidence>
<gene>
    <name evidence="2" type="ORF">C1280_26460</name>
</gene>
<sequence>MSLLFRAALAAATLGSLLALAPAAGAAPVPGAAGKAVTFPFPANAPVAVQLTGVGAARERLSAMLKAALPDEAKELDKQIDEALKPALADRKLTAVPKDGRVFVVVSDIASLFEGEPAFAVLVPVSSYKEFKATFLTADERKTLGEGKGVDEAKLSLMGAEHTVYMVDLKEYVALTPDKGTADVYAGKFTRATTAAMPAELARSFVGSDLAVYLNADAINGKYAEQIKGFKMLIDFGLQQAEMGGMLPGVNKKQLAAAKVMLGGAFQALEDCRGVVLGAEFRPEGLNLRFQAQFADDTASAAVLKAESPGALADIGKLPAGLGQYAATKFGKRFHDMMKGLNPEFAPADDDENGNAALEKHLTALHAAGPQGEVSGSGGAGTNFTAAKYTDAKKAVAALTGCYEAMAAGGRLNSAILKGAPKITKDARKHGAFTFTEVRVAFDFEATVKDLPEGLKENTIAQLKRALTEQMTLWIGTDGKTVIQVTAKDFGAAAAAVDAFLDPKTPVGETDGFKLTRKQLPADANALVLAETGQLVTVLLDSLKAMQDTVPGFPRLGKVQPLKGEPTFIGIAVTLKDAATLNVFIPGEALAAGKKIISRLLTNVE</sequence>
<name>A0A2Z3H9I1_9BACT</name>